<feature type="domain" description="EAL" evidence="1">
    <location>
        <begin position="228"/>
        <end position="392"/>
    </location>
</feature>
<reference evidence="3" key="1">
    <citation type="submission" date="2016-07" db="EMBL/GenBank/DDBJ databases">
        <authorList>
            <person name="Florea S."/>
            <person name="Webb J.S."/>
            <person name="Jaromczyk J."/>
            <person name="Schardl C.L."/>
        </authorList>
    </citation>
    <scope>NUCLEOTIDE SEQUENCE [LARGE SCALE GENOMIC DNA]</scope>
    <source>
        <strain evidence="3">MV-1</strain>
    </source>
</reference>
<dbReference type="Gene3D" id="3.20.20.450">
    <property type="entry name" value="EAL domain"/>
    <property type="match status" value="1"/>
</dbReference>
<dbReference type="Proteomes" id="UP000095347">
    <property type="component" value="Unassembled WGS sequence"/>
</dbReference>
<accession>A0A1E5Q6S3</accession>
<dbReference type="Pfam" id="PF00563">
    <property type="entry name" value="EAL"/>
    <property type="match status" value="1"/>
</dbReference>
<dbReference type="InterPro" id="IPR035919">
    <property type="entry name" value="EAL_sf"/>
</dbReference>
<proteinExistence type="predicted"/>
<dbReference type="STRING" id="28181.BEN30_12095"/>
<evidence type="ECO:0000259" key="1">
    <source>
        <dbReference type="Pfam" id="PF00563"/>
    </source>
</evidence>
<gene>
    <name evidence="2" type="ORF">BEN30_12095</name>
</gene>
<keyword evidence="3" id="KW-1185">Reference proteome</keyword>
<evidence type="ECO:0000313" key="3">
    <source>
        <dbReference type="Proteomes" id="UP000095347"/>
    </source>
</evidence>
<sequence length="417" mass="48397">MHRRTQEQLLLEYLRRLENRREGRKAVRINISSLMPGNRREHHIRAATNSFEALVSDLMGQLFELKNLDIFFIYKAEAHTRVEDTVQKVKFLFSDDPLFDEKGRSEDEFVSWYDVETGYDELIKMVRDMSEDGRTEKRPVTRSNVRASLKARQDHGDPLSPEVLSRAVKALQRTDLTSLVRRQFICGVTKKLVPEPIFSEIYISIMDLRETMMPGINLTSNRWLFQYLTESLDKRVLSLLSKTDRFSITGDISFNVNVSTLMSPEFMAFDDGISAARRGSMVLELQKIDIFADLGAFLFAREFCQEKGYRICLDGLTYQNMSMINRERLGVDYVKVMWNPELVDGGAQMRKNLRDLVQEAGRSRVILARCDNREAVDFGGSVGITMFQGHYIEHLIAEDDRRRQLLKIKHRIERDTT</sequence>
<evidence type="ECO:0000313" key="2">
    <source>
        <dbReference type="EMBL" id="OEJ66522.1"/>
    </source>
</evidence>
<dbReference type="InterPro" id="IPR001633">
    <property type="entry name" value="EAL_dom"/>
</dbReference>
<organism evidence="2 3">
    <name type="scientific">Magnetovibrio blakemorei</name>
    <dbReference type="NCBI Taxonomy" id="28181"/>
    <lineage>
        <taxon>Bacteria</taxon>
        <taxon>Pseudomonadati</taxon>
        <taxon>Pseudomonadota</taxon>
        <taxon>Alphaproteobacteria</taxon>
        <taxon>Rhodospirillales</taxon>
        <taxon>Magnetovibrionaceae</taxon>
        <taxon>Magnetovibrio</taxon>
    </lineage>
</organism>
<dbReference type="SUPFAM" id="SSF141868">
    <property type="entry name" value="EAL domain-like"/>
    <property type="match status" value="1"/>
</dbReference>
<name>A0A1E5Q6S3_9PROT</name>
<dbReference type="AlphaFoldDB" id="A0A1E5Q6S3"/>
<dbReference type="EMBL" id="MCGG01000032">
    <property type="protein sequence ID" value="OEJ66522.1"/>
    <property type="molecule type" value="Genomic_DNA"/>
</dbReference>
<protein>
    <recommendedName>
        <fullName evidence="1">EAL domain-containing protein</fullName>
    </recommendedName>
</protein>
<comment type="caution">
    <text evidence="2">The sequence shown here is derived from an EMBL/GenBank/DDBJ whole genome shotgun (WGS) entry which is preliminary data.</text>
</comment>